<sequence>MSSDLWKNAVDRSQKLLSPAEQQQYGKHKPNDILMDFQSSMLEQVHLSKFNAFCERMDPLLAIVECLGKSMSIAVDMLSPVWVSIHIIFQITRGYRTCFKQILALFQRIGQSIPRFLVYEHLFPKHEPIQVAILSIYVEITTLLESVRAFAEKSAFRLVFCAFWKPLEQRFGECISHINNQSELVEREASVAHMQEEA</sequence>
<dbReference type="Proteomes" id="UP000766486">
    <property type="component" value="Unassembled WGS sequence"/>
</dbReference>
<name>A0ABY6UJJ8_BIOOC</name>
<dbReference type="InterPro" id="IPR056125">
    <property type="entry name" value="DUF7708"/>
</dbReference>
<protein>
    <recommendedName>
        <fullName evidence="1">DUF7708 domain-containing protein</fullName>
    </recommendedName>
</protein>
<organism evidence="2 3">
    <name type="scientific">Bionectria ochroleuca</name>
    <name type="common">Gliocladium roseum</name>
    <dbReference type="NCBI Taxonomy" id="29856"/>
    <lineage>
        <taxon>Eukaryota</taxon>
        <taxon>Fungi</taxon>
        <taxon>Dikarya</taxon>
        <taxon>Ascomycota</taxon>
        <taxon>Pezizomycotina</taxon>
        <taxon>Sordariomycetes</taxon>
        <taxon>Hypocreomycetidae</taxon>
        <taxon>Hypocreales</taxon>
        <taxon>Bionectriaceae</taxon>
        <taxon>Clonostachys</taxon>
    </lineage>
</organism>
<feature type="domain" description="DUF7708" evidence="1">
    <location>
        <begin position="79"/>
        <end position="196"/>
    </location>
</feature>
<proteinExistence type="predicted"/>
<evidence type="ECO:0000259" key="1">
    <source>
        <dbReference type="Pfam" id="PF24809"/>
    </source>
</evidence>
<reference evidence="2 3" key="1">
    <citation type="submission" date="2019-06" db="EMBL/GenBank/DDBJ databases">
        <authorList>
            <person name="Broberg M."/>
        </authorList>
    </citation>
    <scope>NUCLEOTIDE SEQUENCE [LARGE SCALE GENOMIC DNA]</scope>
</reference>
<gene>
    <name evidence="2" type="ORF">CLO192961_LOCUS300501</name>
</gene>
<comment type="caution">
    <text evidence="2">The sequence shown here is derived from an EMBL/GenBank/DDBJ whole genome shotgun (WGS) entry which is preliminary data.</text>
</comment>
<evidence type="ECO:0000313" key="3">
    <source>
        <dbReference type="Proteomes" id="UP000766486"/>
    </source>
</evidence>
<accession>A0ABY6UJJ8</accession>
<dbReference type="Pfam" id="PF24809">
    <property type="entry name" value="DUF7708"/>
    <property type="match status" value="1"/>
</dbReference>
<dbReference type="EMBL" id="CABFNS010000830">
    <property type="protein sequence ID" value="VUC31192.1"/>
    <property type="molecule type" value="Genomic_DNA"/>
</dbReference>
<keyword evidence="3" id="KW-1185">Reference proteome</keyword>
<evidence type="ECO:0000313" key="2">
    <source>
        <dbReference type="EMBL" id="VUC31192.1"/>
    </source>
</evidence>